<organism evidence="1 2">
    <name type="scientific">Candidatus Venteria ishoeyi</name>
    <dbReference type="NCBI Taxonomy" id="1899563"/>
    <lineage>
        <taxon>Bacteria</taxon>
        <taxon>Pseudomonadati</taxon>
        <taxon>Pseudomonadota</taxon>
        <taxon>Gammaproteobacteria</taxon>
        <taxon>Thiotrichales</taxon>
        <taxon>Thiotrichaceae</taxon>
        <taxon>Venteria</taxon>
    </lineage>
</organism>
<dbReference type="RefSeq" id="WP_103922155.1">
    <property type="nucleotide sequence ID" value="NZ_FMSV02000555.1"/>
</dbReference>
<dbReference type="Gene3D" id="1.20.1220.20">
    <property type="entry name" value="Uncharcterised protein PF01724"/>
    <property type="match status" value="1"/>
</dbReference>
<proteinExistence type="predicted"/>
<evidence type="ECO:0000313" key="2">
    <source>
        <dbReference type="Proteomes" id="UP000236724"/>
    </source>
</evidence>
<protein>
    <recommendedName>
        <fullName evidence="3">DUF29 domain-containing protein</fullName>
    </recommendedName>
</protein>
<dbReference type="PANTHER" id="PTHR34235">
    <property type="entry name" value="SLR1203 PROTEIN-RELATED"/>
    <property type="match status" value="1"/>
</dbReference>
<dbReference type="Pfam" id="PF01724">
    <property type="entry name" value="DUF29"/>
    <property type="match status" value="1"/>
</dbReference>
<evidence type="ECO:0008006" key="3">
    <source>
        <dbReference type="Google" id="ProtNLM"/>
    </source>
</evidence>
<dbReference type="Proteomes" id="UP000236724">
    <property type="component" value="Unassembled WGS sequence"/>
</dbReference>
<keyword evidence="2" id="KW-1185">Reference proteome</keyword>
<gene>
    <name evidence="1" type="ORF">MBHS_04526</name>
</gene>
<accession>A0A1H6FHZ3</accession>
<dbReference type="OrthoDB" id="5766125at2"/>
<sequence>MATAYQQDFYTWALDQAALLKQKRFDEIDLEHLVEEIEDMGKSEKRALESYIENLLMHLLKWRYQPYYTGRRSWELTIIEQRKRINWHIKENPGLKSKLPEAIEHAYELAKSGAEKATGIPISRYPETCPWTYAQFTNPEFWPEPGE</sequence>
<dbReference type="EMBL" id="FMSV02000555">
    <property type="protein sequence ID" value="SEH08634.1"/>
    <property type="molecule type" value="Genomic_DNA"/>
</dbReference>
<dbReference type="InterPro" id="IPR002636">
    <property type="entry name" value="DUF29"/>
</dbReference>
<name>A0A1H6FHZ3_9GAMM</name>
<evidence type="ECO:0000313" key="1">
    <source>
        <dbReference type="EMBL" id="SEH08634.1"/>
    </source>
</evidence>
<reference evidence="1 2" key="1">
    <citation type="submission" date="2016-10" db="EMBL/GenBank/DDBJ databases">
        <authorList>
            <person name="de Groot N.N."/>
        </authorList>
    </citation>
    <scope>NUCLEOTIDE SEQUENCE [LARGE SCALE GENOMIC DNA]</scope>
    <source>
        <strain evidence="1">MBHS1</strain>
    </source>
</reference>
<dbReference type="AlphaFoldDB" id="A0A1H6FHZ3"/>